<sequence>VMSNIVGFYSQGLLVTRQRIITMHYLKTWFILDILVVCPDWFDRLTTDSGDGESDTLSQAGRALRSVRALRTLRLLRLLKLQRIQAIVYDTIDSEYAFIGLTIARLI</sequence>
<proteinExistence type="predicted"/>
<reference evidence="6" key="1">
    <citation type="submission" date="2021-02" db="EMBL/GenBank/DDBJ databases">
        <authorList>
            <person name="Dougan E. K."/>
            <person name="Rhodes N."/>
            <person name="Thang M."/>
            <person name="Chan C."/>
        </authorList>
    </citation>
    <scope>NUCLEOTIDE SEQUENCE</scope>
</reference>
<evidence type="ECO:0000256" key="1">
    <source>
        <dbReference type="ARBA" id="ARBA00004141"/>
    </source>
</evidence>
<evidence type="ECO:0000313" key="6">
    <source>
        <dbReference type="EMBL" id="CAE8593543.1"/>
    </source>
</evidence>
<feature type="domain" description="Ion transport" evidence="5">
    <location>
        <begin position="6"/>
        <end position="81"/>
    </location>
</feature>
<name>A0A813E4E2_POLGL</name>
<evidence type="ECO:0000259" key="5">
    <source>
        <dbReference type="Pfam" id="PF00520"/>
    </source>
</evidence>
<comment type="caution">
    <text evidence="6">The sequence shown here is derived from an EMBL/GenBank/DDBJ whole genome shotgun (WGS) entry which is preliminary data.</text>
</comment>
<dbReference type="Pfam" id="PF00520">
    <property type="entry name" value="Ion_trans"/>
    <property type="match status" value="1"/>
</dbReference>
<dbReference type="Gene3D" id="1.20.120.350">
    <property type="entry name" value="Voltage-gated potassium channels. Chain C"/>
    <property type="match status" value="1"/>
</dbReference>
<dbReference type="InterPro" id="IPR027359">
    <property type="entry name" value="Volt_channel_dom_sf"/>
</dbReference>
<dbReference type="Proteomes" id="UP000654075">
    <property type="component" value="Unassembled WGS sequence"/>
</dbReference>
<evidence type="ECO:0000256" key="4">
    <source>
        <dbReference type="ARBA" id="ARBA00023136"/>
    </source>
</evidence>
<keyword evidence="4" id="KW-0472">Membrane</keyword>
<dbReference type="InterPro" id="IPR051413">
    <property type="entry name" value="K/Na_HCN_channel"/>
</dbReference>
<gene>
    <name evidence="6" type="ORF">PGLA1383_LOCUS12135</name>
</gene>
<organism evidence="6 7">
    <name type="scientific">Polarella glacialis</name>
    <name type="common">Dinoflagellate</name>
    <dbReference type="NCBI Taxonomy" id="89957"/>
    <lineage>
        <taxon>Eukaryota</taxon>
        <taxon>Sar</taxon>
        <taxon>Alveolata</taxon>
        <taxon>Dinophyceae</taxon>
        <taxon>Suessiales</taxon>
        <taxon>Suessiaceae</taxon>
        <taxon>Polarella</taxon>
    </lineage>
</organism>
<dbReference type="GO" id="GO:0035725">
    <property type="term" value="P:sodium ion transmembrane transport"/>
    <property type="evidence" value="ECO:0007669"/>
    <property type="project" value="TreeGrafter"/>
</dbReference>
<protein>
    <recommendedName>
        <fullName evidence="5">Ion transport domain-containing protein</fullName>
    </recommendedName>
</protein>
<dbReference type="GO" id="GO:0098855">
    <property type="term" value="C:HCN channel complex"/>
    <property type="evidence" value="ECO:0007669"/>
    <property type="project" value="TreeGrafter"/>
</dbReference>
<feature type="non-terminal residue" evidence="6">
    <location>
        <position position="107"/>
    </location>
</feature>
<dbReference type="PANTHER" id="PTHR45689">
    <property type="entry name" value="I[[H]] CHANNEL, ISOFORM E"/>
    <property type="match status" value="1"/>
</dbReference>
<dbReference type="GO" id="GO:0005249">
    <property type="term" value="F:voltage-gated potassium channel activity"/>
    <property type="evidence" value="ECO:0007669"/>
    <property type="project" value="TreeGrafter"/>
</dbReference>
<accession>A0A813E4E2</accession>
<dbReference type="EMBL" id="CAJNNV010006383">
    <property type="protein sequence ID" value="CAE8593543.1"/>
    <property type="molecule type" value="Genomic_DNA"/>
</dbReference>
<keyword evidence="2" id="KW-0812">Transmembrane</keyword>
<evidence type="ECO:0000256" key="3">
    <source>
        <dbReference type="ARBA" id="ARBA00022989"/>
    </source>
</evidence>
<dbReference type="AlphaFoldDB" id="A0A813E4E2"/>
<evidence type="ECO:0000313" key="7">
    <source>
        <dbReference type="Proteomes" id="UP000654075"/>
    </source>
</evidence>
<dbReference type="InterPro" id="IPR005821">
    <property type="entry name" value="Ion_trans_dom"/>
</dbReference>
<evidence type="ECO:0000256" key="2">
    <source>
        <dbReference type="ARBA" id="ARBA00022692"/>
    </source>
</evidence>
<keyword evidence="7" id="KW-1185">Reference proteome</keyword>
<dbReference type="OrthoDB" id="421226at2759"/>
<keyword evidence="3" id="KW-1133">Transmembrane helix</keyword>
<feature type="non-terminal residue" evidence="6">
    <location>
        <position position="1"/>
    </location>
</feature>
<dbReference type="PANTHER" id="PTHR45689:SF5">
    <property type="entry name" value="I[[H]] CHANNEL, ISOFORM E"/>
    <property type="match status" value="1"/>
</dbReference>
<dbReference type="SUPFAM" id="SSF81324">
    <property type="entry name" value="Voltage-gated potassium channels"/>
    <property type="match status" value="1"/>
</dbReference>
<dbReference type="GO" id="GO:0003254">
    <property type="term" value="P:regulation of membrane depolarization"/>
    <property type="evidence" value="ECO:0007669"/>
    <property type="project" value="TreeGrafter"/>
</dbReference>
<comment type="subcellular location">
    <subcellularLocation>
        <location evidence="1">Membrane</location>
        <topology evidence="1">Multi-pass membrane protein</topology>
    </subcellularLocation>
</comment>